<keyword evidence="1" id="KW-0812">Transmembrane</keyword>
<proteinExistence type="predicted"/>
<sequence length="472" mass="55285">MNNQIVLNELNEETNYFNHFNFSKFKNILYPLAIVAFLFIIRQFITNNFYISRPGGYGMLELFDPLNSAKELPIWAEILNGFIGILITIIMLCWETVYEKKYDKIKFVLLICLPYATLYVINVYSNFYGSGTPKSLSTIYFIMGFFPTYALYGALRGKILYEKKISLIGYLIGIIAIVSISPIYQKLGSLMLNNDLLIPVYSYGTAVSNVFIPLSFFYFLFLSDAGFSFKNFIKMPSASFITNKKFTAHFIILFTSLFALHLNFTENFSQHWFGDMNSRFEIIFYSIFEFFRIIFQVAFVYLLFSQLLLLQLTALRRRPLWIYFLSFIPVINLIPLFLFFRKSIPLSNVEYLEMEDKEQQNRSFLQLFILFFATVYGIYKFIAIGLSRENLIYLILAVILLYIFILYFKIGIWIAFGLLGIMAIYFLYQDMPTGLYYTCALIYGAIGLYNLHIALFWTAEEWDKIEESIEEV</sequence>
<feature type="transmembrane region" description="Helical" evidence="1">
    <location>
        <begin position="282"/>
        <end position="308"/>
    </location>
</feature>
<dbReference type="Proteomes" id="UP000184216">
    <property type="component" value="Unassembled WGS sequence"/>
</dbReference>
<evidence type="ECO:0000313" key="4">
    <source>
        <dbReference type="Proteomes" id="UP000184216"/>
    </source>
</evidence>
<feature type="transmembrane region" description="Helical" evidence="1">
    <location>
        <begin position="72"/>
        <end position="94"/>
    </location>
</feature>
<evidence type="ECO:0000313" key="5">
    <source>
        <dbReference type="Proteomes" id="UP000198431"/>
    </source>
</evidence>
<keyword evidence="1" id="KW-0472">Membrane</keyword>
<comment type="caution">
    <text evidence="2">The sequence shown here is derived from an EMBL/GenBank/DDBJ whole genome shotgun (WGS) entry which is preliminary data.</text>
</comment>
<dbReference type="EMBL" id="FRBX01000002">
    <property type="protein sequence ID" value="SHL92489.1"/>
    <property type="molecule type" value="Genomic_DNA"/>
</dbReference>
<dbReference type="AlphaFoldDB" id="A0AB36P4E2"/>
<protein>
    <recommendedName>
        <fullName evidence="6">Beta-carotene 15,15'-monooxygenase</fullName>
    </recommendedName>
</protein>
<feature type="transmembrane region" description="Helical" evidence="1">
    <location>
        <begin position="137"/>
        <end position="155"/>
    </location>
</feature>
<name>A0AB36P4E2_9FLAO</name>
<dbReference type="RefSeq" id="WP_073394374.1">
    <property type="nucleotide sequence ID" value="NZ_FRBX01000002.1"/>
</dbReference>
<feature type="transmembrane region" description="Helical" evidence="1">
    <location>
        <begin position="204"/>
        <end position="225"/>
    </location>
</feature>
<evidence type="ECO:0000313" key="3">
    <source>
        <dbReference type="EMBL" id="SHL92489.1"/>
    </source>
</evidence>
<reference evidence="3 4" key="2">
    <citation type="submission" date="2016-11" db="EMBL/GenBank/DDBJ databases">
        <authorList>
            <person name="Varghese N."/>
            <person name="Submissions S."/>
        </authorList>
    </citation>
    <scope>NUCLEOTIDE SEQUENCE [LARGE SCALE GENOMIC DNA]</scope>
    <source>
        <strain evidence="3 4">DSM 6368</strain>
    </source>
</reference>
<feature type="transmembrane region" description="Helical" evidence="1">
    <location>
        <begin position="435"/>
        <end position="457"/>
    </location>
</feature>
<organism evidence="2 5">
    <name type="scientific">Flavobacterium pectinovorum</name>
    <dbReference type="NCBI Taxonomy" id="29533"/>
    <lineage>
        <taxon>Bacteria</taxon>
        <taxon>Pseudomonadati</taxon>
        <taxon>Bacteroidota</taxon>
        <taxon>Flavobacteriia</taxon>
        <taxon>Flavobacteriales</taxon>
        <taxon>Flavobacteriaceae</taxon>
        <taxon>Flavobacterium</taxon>
    </lineage>
</organism>
<feature type="transmembrane region" description="Helical" evidence="1">
    <location>
        <begin position="106"/>
        <end position="125"/>
    </location>
</feature>
<feature type="transmembrane region" description="Helical" evidence="1">
    <location>
        <begin position="28"/>
        <end position="52"/>
    </location>
</feature>
<evidence type="ECO:0008006" key="6">
    <source>
        <dbReference type="Google" id="ProtNLM"/>
    </source>
</evidence>
<dbReference type="Proteomes" id="UP000198431">
    <property type="component" value="Unassembled WGS sequence"/>
</dbReference>
<feature type="transmembrane region" description="Helical" evidence="1">
    <location>
        <begin position="167"/>
        <end position="184"/>
    </location>
</feature>
<reference evidence="2 5" key="1">
    <citation type="submission" date="2016-11" db="EMBL/GenBank/DDBJ databases">
        <title>Whole genomes of Flavobacteriaceae.</title>
        <authorList>
            <person name="Stine C."/>
            <person name="Li C."/>
            <person name="Tadesse D."/>
        </authorList>
    </citation>
    <scope>NUCLEOTIDE SEQUENCE [LARGE SCALE GENOMIC DNA]</scope>
    <source>
        <strain evidence="2 5">ATCC 19366</strain>
    </source>
</reference>
<feature type="transmembrane region" description="Helical" evidence="1">
    <location>
        <begin position="413"/>
        <end position="428"/>
    </location>
</feature>
<gene>
    <name evidence="2" type="ORF">B0A72_05580</name>
    <name evidence="3" type="ORF">SAMN05444387_1455</name>
</gene>
<keyword evidence="4" id="KW-1185">Reference proteome</keyword>
<dbReference type="EMBL" id="MUHB01000006">
    <property type="protein sequence ID" value="OXB06517.1"/>
    <property type="molecule type" value="Genomic_DNA"/>
</dbReference>
<evidence type="ECO:0000256" key="1">
    <source>
        <dbReference type="SAM" id="Phobius"/>
    </source>
</evidence>
<accession>A0AB36P4E2</accession>
<feature type="transmembrane region" description="Helical" evidence="1">
    <location>
        <begin position="360"/>
        <end position="379"/>
    </location>
</feature>
<feature type="transmembrane region" description="Helical" evidence="1">
    <location>
        <begin position="246"/>
        <end position="262"/>
    </location>
</feature>
<feature type="transmembrane region" description="Helical" evidence="1">
    <location>
        <begin position="320"/>
        <end position="340"/>
    </location>
</feature>
<evidence type="ECO:0000313" key="2">
    <source>
        <dbReference type="EMBL" id="OXB06517.1"/>
    </source>
</evidence>
<keyword evidence="1" id="KW-1133">Transmembrane helix</keyword>